<keyword evidence="2" id="KW-0238">DNA-binding</keyword>
<keyword evidence="4" id="KW-0804">Transcription</keyword>
<dbReference type="SUPFAM" id="SSF75516">
    <property type="entry name" value="Pheromone-binding domain of LuxR-like quorum-sensing transcription factors"/>
    <property type="match status" value="1"/>
</dbReference>
<proteinExistence type="predicted"/>
<dbReference type="InterPro" id="IPR036388">
    <property type="entry name" value="WH-like_DNA-bd_sf"/>
</dbReference>
<organism evidence="5 6">
    <name type="scientific">Serratia ureilytica</name>
    <dbReference type="NCBI Taxonomy" id="300181"/>
    <lineage>
        <taxon>Bacteria</taxon>
        <taxon>Pseudomonadati</taxon>
        <taxon>Pseudomonadota</taxon>
        <taxon>Gammaproteobacteria</taxon>
        <taxon>Enterobacterales</taxon>
        <taxon>Yersiniaceae</taxon>
        <taxon>Serratia</taxon>
    </lineage>
</organism>
<reference evidence="5 6" key="1">
    <citation type="submission" date="2019-07" db="EMBL/GenBank/DDBJ databases">
        <title>Serratia strains were isolated from fresh produce.</title>
        <authorList>
            <person name="Cho G.-S."/>
            <person name="Stein M."/>
            <person name="Lee W."/>
            <person name="Suh S.H."/>
            <person name="Franz C.M.A.P."/>
        </authorList>
    </citation>
    <scope>NUCLEOTIDE SEQUENCE [LARGE SCALE GENOMIC DNA]</scope>
    <source>
        <strain evidence="5 6">S17</strain>
    </source>
</reference>
<name>A0A9X9G369_9GAMM</name>
<dbReference type="CDD" id="cd06170">
    <property type="entry name" value="LuxR_C_like"/>
    <property type="match status" value="1"/>
</dbReference>
<dbReference type="PANTHER" id="PTHR44688:SF16">
    <property type="entry name" value="DNA-BINDING TRANSCRIPTIONAL ACTIVATOR DEVR_DOSR"/>
    <property type="match status" value="1"/>
</dbReference>
<dbReference type="PANTHER" id="PTHR44688">
    <property type="entry name" value="DNA-BINDING TRANSCRIPTIONAL ACTIVATOR DEVR_DOSR"/>
    <property type="match status" value="1"/>
</dbReference>
<dbReference type="InterPro" id="IPR036693">
    <property type="entry name" value="TF_LuxR_autoind-bd_dom_sf"/>
</dbReference>
<evidence type="ECO:0000313" key="5">
    <source>
        <dbReference type="EMBL" id="TXE30926.1"/>
    </source>
</evidence>
<dbReference type="EMBL" id="VOUP01000003">
    <property type="protein sequence ID" value="TXE30926.1"/>
    <property type="molecule type" value="Genomic_DNA"/>
</dbReference>
<dbReference type="Pfam" id="PF03472">
    <property type="entry name" value="Autoind_bind"/>
    <property type="match status" value="1"/>
</dbReference>
<dbReference type="InterPro" id="IPR016032">
    <property type="entry name" value="Sig_transdc_resp-reg_C-effctor"/>
</dbReference>
<keyword evidence="1" id="KW-0805">Transcription regulation</keyword>
<evidence type="ECO:0000256" key="2">
    <source>
        <dbReference type="ARBA" id="ARBA00023125"/>
    </source>
</evidence>
<dbReference type="InterPro" id="IPR000792">
    <property type="entry name" value="Tscrpt_reg_LuxR_C"/>
</dbReference>
<dbReference type="Gene3D" id="3.30.450.80">
    <property type="entry name" value="Transcription factor LuxR-like, autoinducer-binding domain"/>
    <property type="match status" value="1"/>
</dbReference>
<dbReference type="InterPro" id="IPR005143">
    <property type="entry name" value="TF_LuxR_autoind-bd_dom"/>
</dbReference>
<evidence type="ECO:0000256" key="1">
    <source>
        <dbReference type="ARBA" id="ARBA00023015"/>
    </source>
</evidence>
<dbReference type="RefSeq" id="WP_033641699.1">
    <property type="nucleotide sequence ID" value="NZ_BAAAFT010000005.1"/>
</dbReference>
<keyword evidence="3" id="KW-0010">Activator</keyword>
<dbReference type="GO" id="GO:0003677">
    <property type="term" value="F:DNA binding"/>
    <property type="evidence" value="ECO:0007669"/>
    <property type="project" value="UniProtKB-KW"/>
</dbReference>
<dbReference type="SMART" id="SM00421">
    <property type="entry name" value="HTH_LUXR"/>
    <property type="match status" value="1"/>
</dbReference>
<gene>
    <name evidence="5" type="ORF">FOT63_08475</name>
</gene>
<dbReference type="Pfam" id="PF00196">
    <property type="entry name" value="GerE"/>
    <property type="match status" value="1"/>
</dbReference>
<evidence type="ECO:0000256" key="4">
    <source>
        <dbReference type="ARBA" id="ARBA00023163"/>
    </source>
</evidence>
<accession>A0A9X9G369</accession>
<evidence type="ECO:0000256" key="3">
    <source>
        <dbReference type="ARBA" id="ARBA00023159"/>
    </source>
</evidence>
<dbReference type="GO" id="GO:0006355">
    <property type="term" value="P:regulation of DNA-templated transcription"/>
    <property type="evidence" value="ECO:0007669"/>
    <property type="project" value="InterPro"/>
</dbReference>
<dbReference type="Gene3D" id="1.10.10.10">
    <property type="entry name" value="Winged helix-like DNA-binding domain superfamily/Winged helix DNA-binding domain"/>
    <property type="match status" value="1"/>
</dbReference>
<dbReference type="SUPFAM" id="SSF46894">
    <property type="entry name" value="C-terminal effector domain of the bipartite response regulators"/>
    <property type="match status" value="1"/>
</dbReference>
<dbReference type="PRINTS" id="PR00038">
    <property type="entry name" value="HTHLUXR"/>
</dbReference>
<protein>
    <submittedName>
        <fullName evidence="5">LuxR family transcriptional regulator</fullName>
    </submittedName>
</protein>
<dbReference type="PROSITE" id="PS50043">
    <property type="entry name" value="HTH_LUXR_2"/>
    <property type="match status" value="1"/>
</dbReference>
<dbReference type="Proteomes" id="UP000321307">
    <property type="component" value="Unassembled WGS sequence"/>
</dbReference>
<dbReference type="GeneID" id="64310208"/>
<comment type="caution">
    <text evidence="5">The sequence shown here is derived from an EMBL/GenBank/DDBJ whole genome shotgun (WGS) entry which is preliminary data.</text>
</comment>
<sequence>MEDEYNLSNIIGKRLEAALGELGELLWAYVVLSKKDISCIFGVTNYPTEWVNKYQEQGLQYIDPVVITARNRLTPFAWDEQIMADSGLHFPELFEQAREFGVTHGYTFVLHDYNNNLVTLSFAFSAEQKAEIIPALIERKGEISVLLASIHESYLALAPPSDKNAAALEGNARFTDRENEILYWASVGKTYQETAMILGIKTGTIKYHMSNVVKKLGVTNARHAVRLGMELRLIKPVDG</sequence>
<evidence type="ECO:0000313" key="6">
    <source>
        <dbReference type="Proteomes" id="UP000321307"/>
    </source>
</evidence>
<dbReference type="AlphaFoldDB" id="A0A9X9G369"/>